<dbReference type="InterPro" id="IPR011029">
    <property type="entry name" value="DEATH-like_dom_sf"/>
</dbReference>
<protein>
    <recommendedName>
        <fullName evidence="1">Pyrin domain-containing protein</fullName>
    </recommendedName>
</protein>
<dbReference type="Pfam" id="PF02758">
    <property type="entry name" value="PYRIN"/>
    <property type="match status" value="1"/>
</dbReference>
<dbReference type="InterPro" id="IPR004020">
    <property type="entry name" value="DAPIN"/>
</dbReference>
<dbReference type="CDD" id="cd08321">
    <property type="entry name" value="Pyrin_ASC-like"/>
    <property type="match status" value="1"/>
</dbReference>
<feature type="domain" description="Pyrin" evidence="1">
    <location>
        <begin position="6"/>
        <end position="89"/>
    </location>
</feature>
<dbReference type="PROSITE" id="PS50824">
    <property type="entry name" value="DAPIN"/>
    <property type="match status" value="1"/>
</dbReference>
<reference evidence="2" key="1">
    <citation type="submission" date="2025-08" db="UniProtKB">
        <authorList>
            <consortium name="Ensembl"/>
        </authorList>
    </citation>
    <scope>IDENTIFICATION</scope>
</reference>
<keyword evidence="3" id="KW-1185">Reference proteome</keyword>
<evidence type="ECO:0000259" key="1">
    <source>
        <dbReference type="PROSITE" id="PS50824"/>
    </source>
</evidence>
<evidence type="ECO:0000313" key="3">
    <source>
        <dbReference type="Proteomes" id="UP000694568"/>
    </source>
</evidence>
<dbReference type="Ensembl" id="ENSSLUT00000007227.1">
    <property type="protein sequence ID" value="ENSSLUP00000007042.1"/>
    <property type="gene ID" value="ENSSLUG00000003190.1"/>
</dbReference>
<evidence type="ECO:0000313" key="2">
    <source>
        <dbReference type="Ensembl" id="ENSSLUP00000007042.1"/>
    </source>
</evidence>
<organism evidence="2 3">
    <name type="scientific">Sander lucioperca</name>
    <name type="common">Pike-perch</name>
    <name type="synonym">Perca lucioperca</name>
    <dbReference type="NCBI Taxonomy" id="283035"/>
    <lineage>
        <taxon>Eukaryota</taxon>
        <taxon>Metazoa</taxon>
        <taxon>Chordata</taxon>
        <taxon>Craniata</taxon>
        <taxon>Vertebrata</taxon>
        <taxon>Euteleostomi</taxon>
        <taxon>Actinopterygii</taxon>
        <taxon>Neopterygii</taxon>
        <taxon>Teleostei</taxon>
        <taxon>Neoteleostei</taxon>
        <taxon>Acanthomorphata</taxon>
        <taxon>Eupercaria</taxon>
        <taxon>Perciformes</taxon>
        <taxon>Percoidei</taxon>
        <taxon>Percidae</taxon>
        <taxon>Luciopercinae</taxon>
        <taxon>Sander</taxon>
    </lineage>
</organism>
<dbReference type="GeneTree" id="ENSGT01010000223506"/>
<dbReference type="SMART" id="SM01289">
    <property type="entry name" value="PYRIN"/>
    <property type="match status" value="1"/>
</dbReference>
<proteinExistence type="predicted"/>
<reference evidence="2" key="2">
    <citation type="submission" date="2025-09" db="UniProtKB">
        <authorList>
            <consortium name="Ensembl"/>
        </authorList>
    </citation>
    <scope>IDENTIFICATION</scope>
</reference>
<dbReference type="Proteomes" id="UP000694568">
    <property type="component" value="Unplaced"/>
</dbReference>
<dbReference type="SUPFAM" id="SSF47986">
    <property type="entry name" value="DEATH domain"/>
    <property type="match status" value="1"/>
</dbReference>
<dbReference type="AlphaFoldDB" id="A0A8C9XDG0"/>
<name>A0A8C9XDG0_SANLU</name>
<sequence length="153" mass="17682">MTAVDLFNTLEDLKEEEFKKFKWCLQQQDILEGYQRIKESKLENVERQDTVDVMVKTYQLQGALKVTKKVLEKINRNDLVQSLPDNSSGPEGQSPFLICIFRKKEWVDMRNTILVREQIVICDLLIQLVHSGATHSPAVNDAMNDASFKIVNR</sequence>
<accession>A0A8C9XDG0</accession>
<dbReference type="Gene3D" id="1.10.533.10">
    <property type="entry name" value="Death Domain, Fas"/>
    <property type="match status" value="1"/>
</dbReference>